<accession>A0A1M4WZT2</accession>
<dbReference type="EMBL" id="FQUP01000001">
    <property type="protein sequence ID" value="SHE86724.1"/>
    <property type="molecule type" value="Genomic_DNA"/>
</dbReference>
<dbReference type="AlphaFoldDB" id="A0A1M4WZT2"/>
<reference evidence="1 2" key="1">
    <citation type="submission" date="2016-11" db="EMBL/GenBank/DDBJ databases">
        <authorList>
            <person name="Jaros S."/>
            <person name="Januszkiewicz K."/>
            <person name="Wedrychowicz H."/>
        </authorList>
    </citation>
    <scope>NUCLEOTIDE SEQUENCE [LARGE SCALE GENOMIC DNA]</scope>
    <source>
        <strain evidence="1 2">DSM 19436</strain>
    </source>
</reference>
<protein>
    <recommendedName>
        <fullName evidence="3">DUF4440 domain-containing protein</fullName>
    </recommendedName>
</protein>
<keyword evidence="2" id="KW-1185">Reference proteome</keyword>
<dbReference type="InterPro" id="IPR032710">
    <property type="entry name" value="NTF2-like_dom_sf"/>
</dbReference>
<dbReference type="SUPFAM" id="SSF54427">
    <property type="entry name" value="NTF2-like"/>
    <property type="match status" value="1"/>
</dbReference>
<evidence type="ECO:0008006" key="3">
    <source>
        <dbReference type="Google" id="ProtNLM"/>
    </source>
</evidence>
<dbReference type="STRING" id="1122133.SAMN02745157_1109"/>
<proteinExistence type="predicted"/>
<evidence type="ECO:0000313" key="1">
    <source>
        <dbReference type="EMBL" id="SHE86724.1"/>
    </source>
</evidence>
<organism evidence="1 2">
    <name type="scientific">Kaistia soli DSM 19436</name>
    <dbReference type="NCBI Taxonomy" id="1122133"/>
    <lineage>
        <taxon>Bacteria</taxon>
        <taxon>Pseudomonadati</taxon>
        <taxon>Pseudomonadota</taxon>
        <taxon>Alphaproteobacteria</taxon>
        <taxon>Hyphomicrobiales</taxon>
        <taxon>Kaistiaceae</taxon>
        <taxon>Kaistia</taxon>
    </lineage>
</organism>
<dbReference type="Gene3D" id="3.10.450.50">
    <property type="match status" value="1"/>
</dbReference>
<dbReference type="OrthoDB" id="8420905at2"/>
<name>A0A1M4WZT2_9HYPH</name>
<sequence>MTDQHPLVAAAIREIEASHDFFVRWFLGNASEDEFVLWQRTTAPEFRLTTPGGTMLALPEITTWIAGARGSQTSRFEIGIEDVETVHVSADAVLLIYVERQYRDGRTTRRQSMALFLRDDSAPRGVVWRHLQETWLQTD</sequence>
<gene>
    <name evidence="1" type="ORF">SAMN02745157_1109</name>
</gene>
<dbReference type="Proteomes" id="UP000184485">
    <property type="component" value="Unassembled WGS sequence"/>
</dbReference>
<evidence type="ECO:0000313" key="2">
    <source>
        <dbReference type="Proteomes" id="UP000184485"/>
    </source>
</evidence>
<dbReference type="RefSeq" id="WP_073051719.1">
    <property type="nucleotide sequence ID" value="NZ_FQUP01000001.1"/>
</dbReference>